<dbReference type="Proteomes" id="UP000027138">
    <property type="component" value="Unassembled WGS sequence"/>
</dbReference>
<evidence type="ECO:0000313" key="2">
    <source>
        <dbReference type="EMBL" id="KDP21714.1"/>
    </source>
</evidence>
<organism evidence="2 3">
    <name type="scientific">Jatropha curcas</name>
    <name type="common">Barbados nut</name>
    <dbReference type="NCBI Taxonomy" id="180498"/>
    <lineage>
        <taxon>Eukaryota</taxon>
        <taxon>Viridiplantae</taxon>
        <taxon>Streptophyta</taxon>
        <taxon>Embryophyta</taxon>
        <taxon>Tracheophyta</taxon>
        <taxon>Spermatophyta</taxon>
        <taxon>Magnoliopsida</taxon>
        <taxon>eudicotyledons</taxon>
        <taxon>Gunneridae</taxon>
        <taxon>Pentapetalae</taxon>
        <taxon>rosids</taxon>
        <taxon>fabids</taxon>
        <taxon>Malpighiales</taxon>
        <taxon>Euphorbiaceae</taxon>
        <taxon>Crotonoideae</taxon>
        <taxon>Jatropheae</taxon>
        <taxon>Jatropha</taxon>
    </lineage>
</organism>
<dbReference type="OrthoDB" id="1938336at2759"/>
<dbReference type="EMBL" id="KK915603">
    <property type="protein sequence ID" value="KDP21714.1"/>
    <property type="molecule type" value="Genomic_DNA"/>
</dbReference>
<gene>
    <name evidence="2" type="ORF">JCGZ_03588</name>
</gene>
<proteinExistence type="predicted"/>
<dbReference type="Pfam" id="PF10536">
    <property type="entry name" value="PMD"/>
    <property type="match status" value="1"/>
</dbReference>
<accession>A0A067JQE2</accession>
<dbReference type="InterPro" id="IPR019557">
    <property type="entry name" value="AminoTfrase-like_pln_mobile"/>
</dbReference>
<name>A0A067JQE2_JATCU</name>
<reference evidence="2 3" key="1">
    <citation type="journal article" date="2014" name="PLoS ONE">
        <title>Global Analysis of Gene Expression Profiles in Physic Nut (Jatropha curcas L.) Seedlings Exposed to Salt Stress.</title>
        <authorList>
            <person name="Zhang L."/>
            <person name="Zhang C."/>
            <person name="Wu P."/>
            <person name="Chen Y."/>
            <person name="Li M."/>
            <person name="Jiang H."/>
            <person name="Wu G."/>
        </authorList>
    </citation>
    <scope>NUCLEOTIDE SEQUENCE [LARGE SCALE GENOMIC DNA]</scope>
    <source>
        <strain evidence="3">cv. GZQX0401</strain>
        <tissue evidence="2">Young leaves</tissue>
    </source>
</reference>
<evidence type="ECO:0000259" key="1">
    <source>
        <dbReference type="Pfam" id="PF10536"/>
    </source>
</evidence>
<evidence type="ECO:0000313" key="3">
    <source>
        <dbReference type="Proteomes" id="UP000027138"/>
    </source>
</evidence>
<feature type="domain" description="Aminotransferase-like plant mobile" evidence="1">
    <location>
        <begin position="3"/>
        <end position="137"/>
    </location>
</feature>
<dbReference type="GO" id="GO:0010073">
    <property type="term" value="P:meristem maintenance"/>
    <property type="evidence" value="ECO:0007669"/>
    <property type="project" value="InterPro"/>
</dbReference>
<dbReference type="AlphaFoldDB" id="A0A067JQE2"/>
<keyword evidence="3" id="KW-1185">Reference proteome</keyword>
<dbReference type="InterPro" id="IPR044824">
    <property type="entry name" value="MAIN-like"/>
</dbReference>
<dbReference type="PANTHER" id="PTHR46033">
    <property type="entry name" value="PROTEIN MAIN-LIKE 2"/>
    <property type="match status" value="1"/>
</dbReference>
<sequence length="138" mass="15866">MVLMERWMDNTHTFRLPFGEMMITSVDFVAIAGLPFGGRSIVFDDQLRTQDRQGLRESLQAAIGMEPTISDKKVRYESIISHYKVMPQDRVVEMDMDVVAQAFLFYLLSTTLFINHGNDADLVLLPPLQDLDMTMQYN</sequence>
<dbReference type="PANTHER" id="PTHR46033:SF8">
    <property type="entry name" value="PROTEIN MAINTENANCE OF MERISTEMS-LIKE"/>
    <property type="match status" value="1"/>
</dbReference>
<protein>
    <recommendedName>
        <fullName evidence="1">Aminotransferase-like plant mobile domain-containing protein</fullName>
    </recommendedName>
</protein>